<evidence type="ECO:0000256" key="2">
    <source>
        <dbReference type="SAM" id="Phobius"/>
    </source>
</evidence>
<name>A0A4D7BAW6_9HYPH</name>
<keyword evidence="2" id="KW-1133">Transmembrane helix</keyword>
<gene>
    <name evidence="3" type="ORF">E8M01_14020</name>
</gene>
<dbReference type="Proteomes" id="UP000298781">
    <property type="component" value="Chromosome"/>
</dbReference>
<keyword evidence="4" id="KW-1185">Reference proteome</keyword>
<sequence>MSSLLSTLSRPVSQPFRLICGRNSAGLWVLQSVDGGYGSLFPSRDAALDEAMTENGGEPVDVMFVGGTVELDFRPRPDWPVQGPAAPATRPSDGDHGAWPRSATVPGTTRASALVAPASTGRAGRQGTRPGVGIPLLGLPGFVAASMAVIIVAAGLLAAINPL</sequence>
<evidence type="ECO:0000313" key="3">
    <source>
        <dbReference type="EMBL" id="QCI65227.1"/>
    </source>
</evidence>
<keyword evidence="2" id="KW-0812">Transmembrane</keyword>
<dbReference type="RefSeq" id="WP_136960675.1">
    <property type="nucleotide sequence ID" value="NZ_CP039690.1"/>
</dbReference>
<feature type="transmembrane region" description="Helical" evidence="2">
    <location>
        <begin position="132"/>
        <end position="160"/>
    </location>
</feature>
<protein>
    <submittedName>
        <fullName evidence="3">Uncharacterized protein</fullName>
    </submittedName>
</protein>
<evidence type="ECO:0000313" key="4">
    <source>
        <dbReference type="Proteomes" id="UP000298781"/>
    </source>
</evidence>
<keyword evidence="2" id="KW-0472">Membrane</keyword>
<dbReference type="EMBL" id="CP039690">
    <property type="protein sequence ID" value="QCI65227.1"/>
    <property type="molecule type" value="Genomic_DNA"/>
</dbReference>
<organism evidence="3 4">
    <name type="scientific">Phreatobacter stygius</name>
    <dbReference type="NCBI Taxonomy" id="1940610"/>
    <lineage>
        <taxon>Bacteria</taxon>
        <taxon>Pseudomonadati</taxon>
        <taxon>Pseudomonadota</taxon>
        <taxon>Alphaproteobacteria</taxon>
        <taxon>Hyphomicrobiales</taxon>
        <taxon>Phreatobacteraceae</taxon>
        <taxon>Phreatobacter</taxon>
    </lineage>
</organism>
<reference evidence="3 4" key="1">
    <citation type="submission" date="2019-04" db="EMBL/GenBank/DDBJ databases">
        <title>Phreatobacter aquaticus sp. nov.</title>
        <authorList>
            <person name="Choi A."/>
        </authorList>
    </citation>
    <scope>NUCLEOTIDE SEQUENCE [LARGE SCALE GENOMIC DNA]</scope>
    <source>
        <strain evidence="3 4">KCTC 52518</strain>
    </source>
</reference>
<feature type="region of interest" description="Disordered" evidence="1">
    <location>
        <begin position="75"/>
        <end position="130"/>
    </location>
</feature>
<accession>A0A4D7BAW6</accession>
<dbReference type="OrthoDB" id="8454620at2"/>
<evidence type="ECO:0000256" key="1">
    <source>
        <dbReference type="SAM" id="MobiDB-lite"/>
    </source>
</evidence>
<dbReference type="KEGG" id="pstg:E8M01_14020"/>
<dbReference type="AlphaFoldDB" id="A0A4D7BAW6"/>
<proteinExistence type="predicted"/>